<dbReference type="InterPro" id="IPR023365">
    <property type="entry name" value="Sortase_dom-sf"/>
</dbReference>
<dbReference type="GO" id="GO:0016787">
    <property type="term" value="F:hydrolase activity"/>
    <property type="evidence" value="ECO:0007669"/>
    <property type="project" value="UniProtKB-KW"/>
</dbReference>
<protein>
    <submittedName>
        <fullName evidence="4">LPXTG-site transpeptidase (Sortase) family protein</fullName>
    </submittedName>
</protein>
<reference evidence="4 5" key="1">
    <citation type="submission" date="2019-06" db="EMBL/GenBank/DDBJ databases">
        <title>Sequencing the genomes of 1000 actinobacteria strains.</title>
        <authorList>
            <person name="Klenk H.-P."/>
        </authorList>
    </citation>
    <scope>NUCLEOTIDE SEQUENCE [LARGE SCALE GENOMIC DNA]</scope>
    <source>
        <strain evidence="4 5">DSM 19828</strain>
    </source>
</reference>
<dbReference type="EMBL" id="VFMO01000001">
    <property type="protein sequence ID" value="TQJ13161.1"/>
    <property type="molecule type" value="Genomic_DNA"/>
</dbReference>
<dbReference type="InterPro" id="IPR042001">
    <property type="entry name" value="Sortase_F"/>
</dbReference>
<dbReference type="Gene3D" id="2.40.260.10">
    <property type="entry name" value="Sortase"/>
    <property type="match status" value="1"/>
</dbReference>
<dbReference type="OrthoDB" id="5146456at2"/>
<evidence type="ECO:0000256" key="3">
    <source>
        <dbReference type="SAM" id="SignalP"/>
    </source>
</evidence>
<proteinExistence type="predicted"/>
<dbReference type="Proteomes" id="UP000320806">
    <property type="component" value="Unassembled WGS sequence"/>
</dbReference>
<feature type="region of interest" description="Disordered" evidence="2">
    <location>
        <begin position="20"/>
        <end position="123"/>
    </location>
</feature>
<sequence>MRSALVPATLAATALATGLLAGCSDDSGDGAATSATSGTTGVSGTSSAPADPGSTNQTSSGTSGASSSPESGSAPGTSVSTPTSATSSPAGSSTTSTVVPQPKDNSRPTSIAATPGQGCVPTRVDVPSVGITEPIVAMGTNSQGQIYPPARTTMWYDKSPQPGDKGVSVVAGHVTYDGPDDFYELDRVAIGASVSVKCSNGRTLAWKVTERQSINKTALTRDARVWGSSQTPVVALITCDRASKVVDGHHLNNYVVWVRPA</sequence>
<feature type="compositionally biased region" description="Low complexity" evidence="2">
    <location>
        <begin position="20"/>
        <end position="99"/>
    </location>
</feature>
<feature type="signal peptide" evidence="3">
    <location>
        <begin position="1"/>
        <end position="21"/>
    </location>
</feature>
<evidence type="ECO:0000256" key="2">
    <source>
        <dbReference type="SAM" id="MobiDB-lite"/>
    </source>
</evidence>
<keyword evidence="1" id="KW-0378">Hydrolase</keyword>
<feature type="chain" id="PRO_5039609357" evidence="3">
    <location>
        <begin position="22"/>
        <end position="261"/>
    </location>
</feature>
<dbReference type="SUPFAM" id="SSF63817">
    <property type="entry name" value="Sortase"/>
    <property type="match status" value="1"/>
</dbReference>
<evidence type="ECO:0000313" key="4">
    <source>
        <dbReference type="EMBL" id="TQJ13161.1"/>
    </source>
</evidence>
<dbReference type="PROSITE" id="PS51257">
    <property type="entry name" value="PROKAR_LIPOPROTEIN"/>
    <property type="match status" value="1"/>
</dbReference>
<dbReference type="InterPro" id="IPR005754">
    <property type="entry name" value="Sortase"/>
</dbReference>
<evidence type="ECO:0000313" key="5">
    <source>
        <dbReference type="Proteomes" id="UP000320806"/>
    </source>
</evidence>
<comment type="caution">
    <text evidence="4">The sequence shown here is derived from an EMBL/GenBank/DDBJ whole genome shotgun (WGS) entry which is preliminary data.</text>
</comment>
<name>A0A542ECU9_9MICO</name>
<keyword evidence="5" id="KW-1185">Reference proteome</keyword>
<dbReference type="CDD" id="cd05829">
    <property type="entry name" value="Sortase_F"/>
    <property type="match status" value="1"/>
</dbReference>
<dbReference type="AlphaFoldDB" id="A0A542ECU9"/>
<dbReference type="Pfam" id="PF04203">
    <property type="entry name" value="Sortase"/>
    <property type="match status" value="1"/>
</dbReference>
<keyword evidence="3" id="KW-0732">Signal</keyword>
<evidence type="ECO:0000256" key="1">
    <source>
        <dbReference type="ARBA" id="ARBA00022801"/>
    </source>
</evidence>
<gene>
    <name evidence="4" type="ORF">FB459_0560</name>
</gene>
<accession>A0A542ECU9</accession>
<organism evidence="4 5">
    <name type="scientific">Yimella lutea</name>
    <dbReference type="NCBI Taxonomy" id="587872"/>
    <lineage>
        <taxon>Bacteria</taxon>
        <taxon>Bacillati</taxon>
        <taxon>Actinomycetota</taxon>
        <taxon>Actinomycetes</taxon>
        <taxon>Micrococcales</taxon>
        <taxon>Dermacoccaceae</taxon>
        <taxon>Yimella</taxon>
    </lineage>
</organism>